<evidence type="ECO:0000313" key="2">
    <source>
        <dbReference type="Proteomes" id="UP000321945"/>
    </source>
</evidence>
<evidence type="ECO:0000313" key="1">
    <source>
        <dbReference type="EMBL" id="TXD70776.1"/>
    </source>
</evidence>
<name>A0A5C6YTP0_9FLAO</name>
<keyword evidence="2" id="KW-1185">Reference proteome</keyword>
<dbReference type="Proteomes" id="UP000321945">
    <property type="component" value="Unassembled WGS sequence"/>
</dbReference>
<proteinExistence type="predicted"/>
<dbReference type="AlphaFoldDB" id="A0A5C6YTP0"/>
<gene>
    <name evidence="1" type="ORF">ESV24_01400</name>
</gene>
<accession>A0A5C6YTP0</accession>
<reference evidence="1 2" key="1">
    <citation type="submission" date="2019-08" db="EMBL/GenBank/DDBJ databases">
        <title>Genome of Aequorivita lipolytica Y10-2 (type strain).</title>
        <authorList>
            <person name="Bowman J.P."/>
        </authorList>
    </citation>
    <scope>NUCLEOTIDE SEQUENCE [LARGE SCALE GENOMIC DNA]</scope>
    <source>
        <strain evidence="1 2">Y10-2</strain>
    </source>
</reference>
<organism evidence="1 2">
    <name type="scientific">Aequorivita lipolytica</name>
    <dbReference type="NCBI Taxonomy" id="153267"/>
    <lineage>
        <taxon>Bacteria</taxon>
        <taxon>Pseudomonadati</taxon>
        <taxon>Bacteroidota</taxon>
        <taxon>Flavobacteriia</taxon>
        <taxon>Flavobacteriales</taxon>
        <taxon>Flavobacteriaceae</taxon>
        <taxon>Aequorivita</taxon>
    </lineage>
</organism>
<dbReference type="Gene3D" id="3.40.50.2300">
    <property type="match status" value="1"/>
</dbReference>
<dbReference type="OrthoDB" id="8478724at2"/>
<dbReference type="EMBL" id="VORU01000001">
    <property type="protein sequence ID" value="TXD70776.1"/>
    <property type="molecule type" value="Genomic_DNA"/>
</dbReference>
<sequence length="370" mass="42422">MKELKLLIVEDDTNVIEIYTRDIDSYNKGNKKIKIIETIISDKDRALAILKNSDNIFDGAIIDLDLKQSGGTDSSGNEVIREVKDNLRFPVFVISGTSHNLEESLSEETSFFKVRDRDADFDFIEELVAIYNTGITEILNRKGIIENYINDIFWNHLSNSLDLWTNDLKRNPEEKQKSLLRYTLLHLQEYLEITEDSEFENYHPSEIYITPVIKPRVFTGDIVQSNEDSSNYIVLTPSCDLAQSKAKDILLVSIEPINKTIAGEKISIIKKGKVEVEKIAEAKLDLQKIVHNAYSNKYHFLPKYKDIEGGLINFQKLHSFRAKDFESSFTRVASINGGFTKDIVSRFSYYYSRQGSPDFETDEIIDSLLS</sequence>
<evidence type="ECO:0008006" key="3">
    <source>
        <dbReference type="Google" id="ProtNLM"/>
    </source>
</evidence>
<comment type="caution">
    <text evidence="1">The sequence shown here is derived from an EMBL/GenBank/DDBJ whole genome shotgun (WGS) entry which is preliminary data.</text>
</comment>
<protein>
    <recommendedName>
        <fullName evidence="3">Response regulator</fullName>
    </recommendedName>
</protein>
<dbReference type="RefSeq" id="WP_111813701.1">
    <property type="nucleotide sequence ID" value="NZ_CBCRZQ010000001.1"/>
</dbReference>